<evidence type="ECO:0000313" key="12">
    <source>
        <dbReference type="Proteomes" id="UP000235114"/>
    </source>
</evidence>
<dbReference type="AlphaFoldDB" id="A0A2N5GP98"/>
<accession>A0A2N5GP98</accession>
<protein>
    <recommendedName>
        <fullName evidence="5">protein adenylyltransferase</fullName>
        <ecNumber evidence="5">2.7.7.108</ecNumber>
    </recommendedName>
</protein>
<gene>
    <name evidence="9" type="ORF">CU635_06480</name>
    <name evidence="10" type="ORF">CVD25_02315</name>
</gene>
<comment type="caution">
    <text evidence="9">The sequence shown here is derived from an EMBL/GenBank/DDBJ whole genome shotgun (WGS) entry which is preliminary data.</text>
</comment>
<evidence type="ECO:0000256" key="7">
    <source>
        <dbReference type="ARBA" id="ARBA00048696"/>
    </source>
</evidence>
<dbReference type="InterPro" id="IPR036597">
    <property type="entry name" value="Fido-like_dom_sf"/>
</dbReference>
<dbReference type="GO" id="GO:0005524">
    <property type="term" value="F:ATP binding"/>
    <property type="evidence" value="ECO:0007669"/>
    <property type="project" value="UniProtKB-KW"/>
</dbReference>
<feature type="domain" description="Fido" evidence="8">
    <location>
        <begin position="49"/>
        <end position="188"/>
    </location>
</feature>
<evidence type="ECO:0000256" key="1">
    <source>
        <dbReference type="ARBA" id="ARBA00022679"/>
    </source>
</evidence>
<dbReference type="Proteomes" id="UP000235114">
    <property type="component" value="Unassembled WGS sequence"/>
</dbReference>
<keyword evidence="1" id="KW-0808">Transferase</keyword>
<evidence type="ECO:0000256" key="3">
    <source>
        <dbReference type="ARBA" id="ARBA00022741"/>
    </source>
</evidence>
<organism evidence="9 11">
    <name type="scientific">Bacillus canaveralius</name>
    <dbReference type="NCBI Taxonomy" id="1403243"/>
    <lineage>
        <taxon>Bacteria</taxon>
        <taxon>Bacillati</taxon>
        <taxon>Bacillota</taxon>
        <taxon>Bacilli</taxon>
        <taxon>Bacillales</taxon>
        <taxon>Bacillaceae</taxon>
        <taxon>Bacillus</taxon>
    </lineage>
</organism>
<reference evidence="9 11" key="1">
    <citation type="submission" date="2017-11" db="EMBL/GenBank/DDBJ databases">
        <title>Comparitive Functional Genomics of Dry Heat Resistant strains isolated from the Viking Spacecraft.</title>
        <authorList>
            <person name="Seuylemezian A."/>
            <person name="Cooper K."/>
            <person name="Vaishampayan P."/>
        </authorList>
    </citation>
    <scope>NUCLEOTIDE SEQUENCE [LARGE SCALE GENOMIC DNA]</scope>
    <source>
        <strain evidence="9 11">M4.6</strain>
    </source>
</reference>
<reference evidence="10 12" key="2">
    <citation type="submission" date="2017-12" db="EMBL/GenBank/DDBJ databases">
        <title>Comparative Functional Genomics of Dry Heat Resistant strains isolated from the Viking Spacecraft.</title>
        <authorList>
            <person name="Seuylemezian A."/>
            <person name="Cooper K."/>
            <person name="Vaishampayan P."/>
        </authorList>
    </citation>
    <scope>NUCLEOTIDE SEQUENCE [LARGE SCALE GENOMIC DNA]</scope>
    <source>
        <strain evidence="10 12">ATCC 29669</strain>
    </source>
</reference>
<dbReference type="GO" id="GO:0051302">
    <property type="term" value="P:regulation of cell division"/>
    <property type="evidence" value="ECO:0007669"/>
    <property type="project" value="TreeGrafter"/>
</dbReference>
<comment type="catalytic activity">
    <reaction evidence="7">
        <text>L-tyrosyl-[protein] + ATP = O-(5'-adenylyl)-L-tyrosyl-[protein] + diphosphate</text>
        <dbReference type="Rhea" id="RHEA:54288"/>
        <dbReference type="Rhea" id="RHEA-COMP:10136"/>
        <dbReference type="Rhea" id="RHEA-COMP:13846"/>
        <dbReference type="ChEBI" id="CHEBI:30616"/>
        <dbReference type="ChEBI" id="CHEBI:33019"/>
        <dbReference type="ChEBI" id="CHEBI:46858"/>
        <dbReference type="ChEBI" id="CHEBI:83624"/>
        <dbReference type="EC" id="2.7.7.108"/>
    </reaction>
</comment>
<name>A0A2N5GP98_9BACI</name>
<dbReference type="Proteomes" id="UP000234951">
    <property type="component" value="Unassembled WGS sequence"/>
</dbReference>
<dbReference type="EMBL" id="PGVD01000008">
    <property type="protein sequence ID" value="PLS00603.1"/>
    <property type="molecule type" value="Genomic_DNA"/>
</dbReference>
<evidence type="ECO:0000313" key="11">
    <source>
        <dbReference type="Proteomes" id="UP000234951"/>
    </source>
</evidence>
<dbReference type="PANTHER" id="PTHR39560">
    <property type="entry name" value="PROTEIN ADENYLYLTRANSFERASE FIC-RELATED"/>
    <property type="match status" value="1"/>
</dbReference>
<dbReference type="SUPFAM" id="SSF140931">
    <property type="entry name" value="Fic-like"/>
    <property type="match status" value="1"/>
</dbReference>
<evidence type="ECO:0000259" key="8">
    <source>
        <dbReference type="PROSITE" id="PS51459"/>
    </source>
</evidence>
<evidence type="ECO:0000256" key="6">
    <source>
        <dbReference type="ARBA" id="ARBA00047939"/>
    </source>
</evidence>
<comment type="catalytic activity">
    <reaction evidence="6">
        <text>L-threonyl-[protein] + ATP = 3-O-(5'-adenylyl)-L-threonyl-[protein] + diphosphate</text>
        <dbReference type="Rhea" id="RHEA:54292"/>
        <dbReference type="Rhea" id="RHEA-COMP:11060"/>
        <dbReference type="Rhea" id="RHEA-COMP:13847"/>
        <dbReference type="ChEBI" id="CHEBI:30013"/>
        <dbReference type="ChEBI" id="CHEBI:30616"/>
        <dbReference type="ChEBI" id="CHEBI:33019"/>
        <dbReference type="ChEBI" id="CHEBI:138113"/>
        <dbReference type="EC" id="2.7.7.108"/>
    </reaction>
</comment>
<dbReference type="InterPro" id="IPR003812">
    <property type="entry name" value="Fido"/>
</dbReference>
<dbReference type="PROSITE" id="PS51459">
    <property type="entry name" value="FIDO"/>
    <property type="match status" value="1"/>
</dbReference>
<keyword evidence="2" id="KW-0548">Nucleotidyltransferase</keyword>
<dbReference type="EMBL" id="PGVA01000013">
    <property type="protein sequence ID" value="PLR84395.1"/>
    <property type="molecule type" value="Genomic_DNA"/>
</dbReference>
<evidence type="ECO:0000256" key="5">
    <source>
        <dbReference type="ARBA" id="ARBA00034531"/>
    </source>
</evidence>
<keyword evidence="3" id="KW-0547">Nucleotide-binding</keyword>
<keyword evidence="12" id="KW-1185">Reference proteome</keyword>
<sequence>MSDPYLYPGTAILKNKLNIRELDKLNNVERILTGRRLLELMEKPITGNFDLGHLQAIHKHIFQDLFDWDGQIRTVDISKGNFFARHSVISTYFKESVTAPLRAEGYLKNEKNKEQLSVRLAYYFDHVNAAHPFREGNGRTQREFFRTLALMNGFKLEWTVVSEEEMIQGSIKSLVHCDLIEIEKLMLKAIQNDTPDMHLIHYYKSLKSRN</sequence>
<keyword evidence="4" id="KW-0067">ATP-binding</keyword>
<evidence type="ECO:0000313" key="10">
    <source>
        <dbReference type="EMBL" id="PLS00603.1"/>
    </source>
</evidence>
<dbReference type="Gene3D" id="1.10.3290.10">
    <property type="entry name" value="Fido-like domain"/>
    <property type="match status" value="1"/>
</dbReference>
<proteinExistence type="predicted"/>
<dbReference type="Pfam" id="PF02661">
    <property type="entry name" value="Fic"/>
    <property type="match status" value="1"/>
</dbReference>
<dbReference type="RefSeq" id="WP_101576361.1">
    <property type="nucleotide sequence ID" value="NZ_PGVA01000013.1"/>
</dbReference>
<dbReference type="EC" id="2.7.7.108" evidence="5"/>
<dbReference type="PANTHER" id="PTHR39560:SF1">
    <property type="entry name" value="PROTEIN ADENYLYLTRANSFERASE FIC-RELATED"/>
    <property type="match status" value="1"/>
</dbReference>
<evidence type="ECO:0000313" key="9">
    <source>
        <dbReference type="EMBL" id="PLR84395.1"/>
    </source>
</evidence>
<evidence type="ECO:0000256" key="4">
    <source>
        <dbReference type="ARBA" id="ARBA00022840"/>
    </source>
</evidence>
<evidence type="ECO:0000256" key="2">
    <source>
        <dbReference type="ARBA" id="ARBA00022695"/>
    </source>
</evidence>
<dbReference type="GO" id="GO:0070733">
    <property type="term" value="F:AMPylase activity"/>
    <property type="evidence" value="ECO:0007669"/>
    <property type="project" value="UniProtKB-EC"/>
</dbReference>